<dbReference type="PANTHER" id="PTHR11803:SF39">
    <property type="entry name" value="2-IMINOBUTANOATE_2-IMINOPROPANOATE DEAMINASE"/>
    <property type="match status" value="1"/>
</dbReference>
<dbReference type="InterPro" id="IPR006175">
    <property type="entry name" value="YjgF/YER057c/UK114"/>
</dbReference>
<protein>
    <submittedName>
        <fullName evidence="1">2-iminobutanoate/2-iminopropanoate deaminase</fullName>
    </submittedName>
</protein>
<name>A0A3D9KPN8_9BACL</name>
<dbReference type="PANTHER" id="PTHR11803">
    <property type="entry name" value="2-IMINOBUTANOATE/2-IMINOPROPANOATE DEAMINASE RIDA"/>
    <property type="match status" value="1"/>
</dbReference>
<dbReference type="OrthoDB" id="9803101at2"/>
<organism evidence="1 2">
    <name type="scientific">Cohnella phaseoli</name>
    <dbReference type="NCBI Taxonomy" id="456490"/>
    <lineage>
        <taxon>Bacteria</taxon>
        <taxon>Bacillati</taxon>
        <taxon>Bacillota</taxon>
        <taxon>Bacilli</taxon>
        <taxon>Bacillales</taxon>
        <taxon>Paenibacillaceae</taxon>
        <taxon>Cohnella</taxon>
    </lineage>
</organism>
<dbReference type="GO" id="GO:0005829">
    <property type="term" value="C:cytosol"/>
    <property type="evidence" value="ECO:0007669"/>
    <property type="project" value="TreeGrafter"/>
</dbReference>
<dbReference type="GO" id="GO:0019239">
    <property type="term" value="F:deaminase activity"/>
    <property type="evidence" value="ECO:0007669"/>
    <property type="project" value="TreeGrafter"/>
</dbReference>
<dbReference type="AlphaFoldDB" id="A0A3D9KPN8"/>
<dbReference type="Gene3D" id="3.30.1330.40">
    <property type="entry name" value="RutC-like"/>
    <property type="match status" value="1"/>
</dbReference>
<dbReference type="InterPro" id="IPR035959">
    <property type="entry name" value="RutC-like_sf"/>
</dbReference>
<dbReference type="Pfam" id="PF01042">
    <property type="entry name" value="Ribonuc_L-PSP"/>
    <property type="match status" value="1"/>
</dbReference>
<comment type="caution">
    <text evidence="1">The sequence shown here is derived from an EMBL/GenBank/DDBJ whole genome shotgun (WGS) entry which is preliminary data.</text>
</comment>
<reference evidence="1 2" key="1">
    <citation type="submission" date="2018-07" db="EMBL/GenBank/DDBJ databases">
        <title>Genomic Encyclopedia of Type Strains, Phase III (KMG-III): the genomes of soil and plant-associated and newly described type strains.</title>
        <authorList>
            <person name="Whitman W."/>
        </authorList>
    </citation>
    <scope>NUCLEOTIDE SEQUENCE [LARGE SCALE GENOMIC DNA]</scope>
    <source>
        <strain evidence="1 2">CECT 7287</strain>
    </source>
</reference>
<accession>A0A3D9KPN8</accession>
<evidence type="ECO:0000313" key="1">
    <source>
        <dbReference type="EMBL" id="RED87544.1"/>
    </source>
</evidence>
<evidence type="ECO:0000313" key="2">
    <source>
        <dbReference type="Proteomes" id="UP000256977"/>
    </source>
</evidence>
<gene>
    <name evidence="1" type="ORF">DFP98_10221</name>
</gene>
<keyword evidence="2" id="KW-1185">Reference proteome</keyword>
<dbReference type="EMBL" id="QRDZ01000002">
    <property type="protein sequence ID" value="RED87544.1"/>
    <property type="molecule type" value="Genomic_DNA"/>
</dbReference>
<sequence length="126" mass="14065">MNMNLKYGMDEAPFSPSTPTDSLLFVSGQGAIDPLTGKIAADGLESQTSMTIRNVEDILSQSGLTLHDVVKVNIYLKNRADYETFNRVYARLFPQPYPARTLVYCDLNFDLLVEIDVVARLRSSSK</sequence>
<dbReference type="SUPFAM" id="SSF55298">
    <property type="entry name" value="YjgF-like"/>
    <property type="match status" value="1"/>
</dbReference>
<dbReference type="CDD" id="cd00448">
    <property type="entry name" value="YjgF_YER057c_UK114_family"/>
    <property type="match status" value="1"/>
</dbReference>
<dbReference type="Proteomes" id="UP000256977">
    <property type="component" value="Unassembled WGS sequence"/>
</dbReference>
<proteinExistence type="predicted"/>